<organism evidence="3 4">
    <name type="scientific">Niastella vici</name>
    <dbReference type="NCBI Taxonomy" id="1703345"/>
    <lineage>
        <taxon>Bacteria</taxon>
        <taxon>Pseudomonadati</taxon>
        <taxon>Bacteroidota</taxon>
        <taxon>Chitinophagia</taxon>
        <taxon>Chitinophagales</taxon>
        <taxon>Chitinophagaceae</taxon>
        <taxon>Niastella</taxon>
    </lineage>
</organism>
<dbReference type="InterPro" id="IPR050811">
    <property type="entry name" value="Phosphate_ABC_transporter"/>
</dbReference>
<protein>
    <submittedName>
        <fullName evidence="3">Phosphate ABC transporter substrate-binding protein</fullName>
    </submittedName>
</protein>
<dbReference type="STRING" id="1703345.A3860_23260"/>
<dbReference type="Gene3D" id="3.40.190.10">
    <property type="entry name" value="Periplasmic binding protein-like II"/>
    <property type="match status" value="2"/>
</dbReference>
<dbReference type="Proteomes" id="UP000192796">
    <property type="component" value="Unassembled WGS sequence"/>
</dbReference>
<evidence type="ECO:0000259" key="2">
    <source>
        <dbReference type="Pfam" id="PF12849"/>
    </source>
</evidence>
<keyword evidence="1" id="KW-0732">Signal</keyword>
<name>A0A1V9FZR2_9BACT</name>
<dbReference type="Pfam" id="PF12849">
    <property type="entry name" value="PBP_like_2"/>
    <property type="match status" value="1"/>
</dbReference>
<dbReference type="PROSITE" id="PS51257">
    <property type="entry name" value="PROKAR_LIPOPROTEIN"/>
    <property type="match status" value="1"/>
</dbReference>
<dbReference type="PANTHER" id="PTHR30570:SF1">
    <property type="entry name" value="PHOSPHATE-BINDING PROTEIN PSTS"/>
    <property type="match status" value="1"/>
</dbReference>
<dbReference type="PANTHER" id="PTHR30570">
    <property type="entry name" value="PERIPLASMIC PHOSPHATE BINDING COMPONENT OF PHOSPHATE ABC TRANSPORTER"/>
    <property type="match status" value="1"/>
</dbReference>
<evidence type="ECO:0000313" key="4">
    <source>
        <dbReference type="Proteomes" id="UP000192796"/>
    </source>
</evidence>
<dbReference type="EMBL" id="LVYD01000044">
    <property type="protein sequence ID" value="OQP63859.1"/>
    <property type="molecule type" value="Genomic_DNA"/>
</dbReference>
<dbReference type="RefSeq" id="WP_081147523.1">
    <property type="nucleotide sequence ID" value="NZ_LVYD01000044.1"/>
</dbReference>
<dbReference type="OrthoDB" id="9783488at2"/>
<sequence>MKLMLIFLLTMFLSCKPNIHYIKIKGSDTEVNLVVRLAEEFHKTNPDFHVSISGGGSGLGIASLLNGQADIANSSRTMNAYENTLFQKSGIEVDTFVFAEDVISFIVSKYLSLDSISIQDLGKILSGEYNNWVTLTGKNLPINIYGRQSNSGTHDFVKQKLAIDFSPYAKEMNGNAQIIEAVKADRSGIGYVGAGYVMEAGKSNQKIKVLKIVTSKNALAQLPSAPEAVIKNSYYFKRPLYQFIKKEAREKAAAFLAFEKSDTGRAIIRSAGYFPVSSH</sequence>
<proteinExistence type="predicted"/>
<evidence type="ECO:0000313" key="3">
    <source>
        <dbReference type="EMBL" id="OQP63859.1"/>
    </source>
</evidence>
<dbReference type="SUPFAM" id="SSF53850">
    <property type="entry name" value="Periplasmic binding protein-like II"/>
    <property type="match status" value="1"/>
</dbReference>
<evidence type="ECO:0000256" key="1">
    <source>
        <dbReference type="ARBA" id="ARBA00022729"/>
    </source>
</evidence>
<reference evidence="3 4" key="1">
    <citation type="submission" date="2016-03" db="EMBL/GenBank/DDBJ databases">
        <title>Niastella vici sp. nov., isolated from farmland soil.</title>
        <authorList>
            <person name="Chen L."/>
            <person name="Wang D."/>
            <person name="Yang S."/>
            <person name="Wang G."/>
        </authorList>
    </citation>
    <scope>NUCLEOTIDE SEQUENCE [LARGE SCALE GENOMIC DNA]</scope>
    <source>
        <strain evidence="3 4">DJ57</strain>
    </source>
</reference>
<feature type="domain" description="PBP" evidence="2">
    <location>
        <begin position="17"/>
        <end position="258"/>
    </location>
</feature>
<comment type="caution">
    <text evidence="3">The sequence shown here is derived from an EMBL/GenBank/DDBJ whole genome shotgun (WGS) entry which is preliminary data.</text>
</comment>
<dbReference type="InterPro" id="IPR024370">
    <property type="entry name" value="PBP_domain"/>
</dbReference>
<keyword evidence="4" id="KW-1185">Reference proteome</keyword>
<gene>
    <name evidence="3" type="ORF">A3860_23260</name>
</gene>
<dbReference type="AlphaFoldDB" id="A0A1V9FZR2"/>
<accession>A0A1V9FZR2</accession>